<dbReference type="Proteomes" id="UP001208570">
    <property type="component" value="Unassembled WGS sequence"/>
</dbReference>
<protein>
    <submittedName>
        <fullName evidence="3">Uncharacterized protein</fullName>
    </submittedName>
</protein>
<gene>
    <name evidence="3" type="ORF">LSH36_1520g00000</name>
</gene>
<name>A0AAD9ITD5_9ANNE</name>
<keyword evidence="4" id="KW-1185">Reference proteome</keyword>
<evidence type="ECO:0000313" key="4">
    <source>
        <dbReference type="Proteomes" id="UP001208570"/>
    </source>
</evidence>
<evidence type="ECO:0000256" key="1">
    <source>
        <dbReference type="SAM" id="MobiDB-lite"/>
    </source>
</evidence>
<accession>A0AAD9ITD5</accession>
<evidence type="ECO:0000256" key="2">
    <source>
        <dbReference type="SAM" id="Phobius"/>
    </source>
</evidence>
<keyword evidence="2" id="KW-0812">Transmembrane</keyword>
<dbReference type="EMBL" id="JAODUP010001519">
    <property type="protein sequence ID" value="KAK2139993.1"/>
    <property type="molecule type" value="Genomic_DNA"/>
</dbReference>
<dbReference type="AlphaFoldDB" id="A0AAD9ITD5"/>
<comment type="caution">
    <text evidence="3">The sequence shown here is derived from an EMBL/GenBank/DDBJ whole genome shotgun (WGS) entry which is preliminary data.</text>
</comment>
<keyword evidence="2" id="KW-0472">Membrane</keyword>
<evidence type="ECO:0000313" key="3">
    <source>
        <dbReference type="EMBL" id="KAK2139993.1"/>
    </source>
</evidence>
<feature type="region of interest" description="Disordered" evidence="1">
    <location>
        <begin position="87"/>
        <end position="109"/>
    </location>
</feature>
<keyword evidence="2" id="KW-1133">Transmembrane helix</keyword>
<proteinExistence type="predicted"/>
<feature type="transmembrane region" description="Helical" evidence="2">
    <location>
        <begin position="55"/>
        <end position="78"/>
    </location>
</feature>
<reference evidence="3" key="1">
    <citation type="journal article" date="2023" name="Mol. Biol. Evol.">
        <title>Third-Generation Sequencing Reveals the Adaptive Role of the Epigenome in Three Deep-Sea Polychaetes.</title>
        <authorList>
            <person name="Perez M."/>
            <person name="Aroh O."/>
            <person name="Sun Y."/>
            <person name="Lan Y."/>
            <person name="Juniper S.K."/>
            <person name="Young C.R."/>
            <person name="Angers B."/>
            <person name="Qian P.Y."/>
        </authorList>
    </citation>
    <scope>NUCLEOTIDE SEQUENCE</scope>
    <source>
        <strain evidence="3">P08H-3</strain>
    </source>
</reference>
<organism evidence="3 4">
    <name type="scientific">Paralvinella palmiformis</name>
    <dbReference type="NCBI Taxonomy" id="53620"/>
    <lineage>
        <taxon>Eukaryota</taxon>
        <taxon>Metazoa</taxon>
        <taxon>Spiralia</taxon>
        <taxon>Lophotrochozoa</taxon>
        <taxon>Annelida</taxon>
        <taxon>Polychaeta</taxon>
        <taxon>Sedentaria</taxon>
        <taxon>Canalipalpata</taxon>
        <taxon>Terebellida</taxon>
        <taxon>Terebelliformia</taxon>
        <taxon>Alvinellidae</taxon>
        <taxon>Paralvinella</taxon>
    </lineage>
</organism>
<sequence length="164" mass="18177">MTTYNTEEKETRYMDLKMSSLSGNDPPISARDVTTSEVRHIQTDANPGGLNHRCLVIMLIIFIVLVIVDTCATCFLAVKVVEMKSSKNEGDQNIGSPGPPGPTGTPAPVRQRLNAWMKIQKLSTEVGKTGKEFYFIPQKSGVVLYRVRNMLTAEKWPASFVLSE</sequence>